<accession>A0A6L2Q8R6</accession>
<comment type="caution">
    <text evidence="1">The sequence shown here is derived from an EMBL/GenBank/DDBJ whole genome shotgun (WGS) entry which is preliminary data.</text>
</comment>
<sequence>MDLCRSIMNTRTVLYSVFWICCSMDKKRKVCGGADGCAVEVPANRTLSLQIEPEENLHVLQNEPILIQDTARTQVHDHQAAVTVQVIGFMPYSDT</sequence>
<evidence type="ECO:0000313" key="1">
    <source>
        <dbReference type="EMBL" id="GFG39265.1"/>
    </source>
</evidence>
<proteinExistence type="predicted"/>
<evidence type="ECO:0000313" key="2">
    <source>
        <dbReference type="Proteomes" id="UP000502823"/>
    </source>
</evidence>
<reference evidence="2" key="1">
    <citation type="submission" date="2020-01" db="EMBL/GenBank/DDBJ databases">
        <title>Draft genome sequence of the Termite Coptotermes fromosanus.</title>
        <authorList>
            <person name="Itakura S."/>
            <person name="Yosikawa Y."/>
            <person name="Umezawa K."/>
        </authorList>
    </citation>
    <scope>NUCLEOTIDE SEQUENCE [LARGE SCALE GENOMIC DNA]</scope>
</reference>
<dbReference type="InParanoid" id="A0A6L2Q8R6"/>
<protein>
    <submittedName>
        <fullName evidence="1">Uncharacterized protein</fullName>
    </submittedName>
</protein>
<keyword evidence="2" id="KW-1185">Reference proteome</keyword>
<dbReference type="Proteomes" id="UP000502823">
    <property type="component" value="Unassembled WGS sequence"/>
</dbReference>
<name>A0A6L2Q8R6_COPFO</name>
<gene>
    <name evidence="1" type="ORF">Cfor_10422</name>
</gene>
<dbReference type="AlphaFoldDB" id="A0A6L2Q8R6"/>
<dbReference type="EMBL" id="BLKM01000891">
    <property type="protein sequence ID" value="GFG39265.1"/>
    <property type="molecule type" value="Genomic_DNA"/>
</dbReference>
<organism evidence="1 2">
    <name type="scientific">Coptotermes formosanus</name>
    <name type="common">Formosan subterranean termite</name>
    <dbReference type="NCBI Taxonomy" id="36987"/>
    <lineage>
        <taxon>Eukaryota</taxon>
        <taxon>Metazoa</taxon>
        <taxon>Ecdysozoa</taxon>
        <taxon>Arthropoda</taxon>
        <taxon>Hexapoda</taxon>
        <taxon>Insecta</taxon>
        <taxon>Pterygota</taxon>
        <taxon>Neoptera</taxon>
        <taxon>Polyneoptera</taxon>
        <taxon>Dictyoptera</taxon>
        <taxon>Blattodea</taxon>
        <taxon>Blattoidea</taxon>
        <taxon>Termitoidae</taxon>
        <taxon>Rhinotermitidae</taxon>
        <taxon>Coptotermes</taxon>
    </lineage>
</organism>